<feature type="transmembrane region" description="Helical" evidence="1">
    <location>
        <begin position="21"/>
        <end position="43"/>
    </location>
</feature>
<keyword evidence="3" id="KW-1185">Reference proteome</keyword>
<evidence type="ECO:0000256" key="1">
    <source>
        <dbReference type="SAM" id="Phobius"/>
    </source>
</evidence>
<keyword evidence="1" id="KW-0472">Membrane</keyword>
<reference evidence="2 3" key="1">
    <citation type="submission" date="2016-10" db="EMBL/GenBank/DDBJ databases">
        <authorList>
            <person name="Varghese N."/>
            <person name="Submissions S."/>
        </authorList>
    </citation>
    <scope>NUCLEOTIDE SEQUENCE [LARGE SCALE GENOMIC DNA]</scope>
    <source>
        <strain evidence="2 3">DSM 1361</strain>
    </source>
</reference>
<keyword evidence="1" id="KW-0812">Transmembrane</keyword>
<evidence type="ECO:0000313" key="2">
    <source>
        <dbReference type="EMBL" id="SFP03343.1"/>
    </source>
</evidence>
<organism evidence="2 3">
    <name type="scientific">Ruminobacter amylophilus</name>
    <dbReference type="NCBI Taxonomy" id="867"/>
    <lineage>
        <taxon>Bacteria</taxon>
        <taxon>Pseudomonadati</taxon>
        <taxon>Pseudomonadota</taxon>
        <taxon>Gammaproteobacteria</taxon>
        <taxon>Aeromonadales</taxon>
        <taxon>Succinivibrionaceae</taxon>
        <taxon>Ruminobacter</taxon>
    </lineage>
</organism>
<accession>A0A662ZEK8</accession>
<sequence length="88" mass="9954">MSEAKDSEKEKMNGSSAFGTGYYVRCVIIPVTVGAASIVFGFLKEPERIDHWSYLWKLVNLQPKYAIVFGGILIYLAARAYFRAQDKK</sequence>
<dbReference type="RefSeq" id="WP_093140147.1">
    <property type="nucleotide sequence ID" value="NZ_FOXF01000003.1"/>
</dbReference>
<proteinExistence type="predicted"/>
<dbReference type="EMBL" id="FOXF01000003">
    <property type="protein sequence ID" value="SFP03343.1"/>
    <property type="molecule type" value="Genomic_DNA"/>
</dbReference>
<feature type="transmembrane region" description="Helical" evidence="1">
    <location>
        <begin position="63"/>
        <end position="82"/>
    </location>
</feature>
<dbReference type="AlphaFoldDB" id="A0A662ZEK8"/>
<dbReference type="Proteomes" id="UP000243745">
    <property type="component" value="Unassembled WGS sequence"/>
</dbReference>
<name>A0A662ZEK8_9GAMM</name>
<keyword evidence="1" id="KW-1133">Transmembrane helix</keyword>
<gene>
    <name evidence="2" type="ORF">SAMN02910344_00236</name>
</gene>
<protein>
    <submittedName>
        <fullName evidence="2">Uncharacterized protein</fullName>
    </submittedName>
</protein>
<evidence type="ECO:0000313" key="3">
    <source>
        <dbReference type="Proteomes" id="UP000243745"/>
    </source>
</evidence>